<gene>
    <name evidence="2" type="ORF">M413DRAFT_199970</name>
</gene>
<dbReference type="Proteomes" id="UP000053424">
    <property type="component" value="Unassembled WGS sequence"/>
</dbReference>
<dbReference type="EMBL" id="KN831769">
    <property type="protein sequence ID" value="KIM47438.1"/>
    <property type="molecule type" value="Genomic_DNA"/>
</dbReference>
<name>A0A0C2YC33_HEBCY</name>
<feature type="transmembrane region" description="Helical" evidence="1">
    <location>
        <begin position="62"/>
        <end position="81"/>
    </location>
</feature>
<evidence type="ECO:0000313" key="3">
    <source>
        <dbReference type="Proteomes" id="UP000053424"/>
    </source>
</evidence>
<keyword evidence="1" id="KW-1133">Transmembrane helix</keyword>
<reference evidence="2 3" key="1">
    <citation type="submission" date="2014-04" db="EMBL/GenBank/DDBJ databases">
        <authorList>
            <consortium name="DOE Joint Genome Institute"/>
            <person name="Kuo A."/>
            <person name="Gay G."/>
            <person name="Dore J."/>
            <person name="Kohler A."/>
            <person name="Nagy L.G."/>
            <person name="Floudas D."/>
            <person name="Copeland A."/>
            <person name="Barry K.W."/>
            <person name="Cichocki N."/>
            <person name="Veneault-Fourrey C."/>
            <person name="LaButti K."/>
            <person name="Lindquist E.A."/>
            <person name="Lipzen A."/>
            <person name="Lundell T."/>
            <person name="Morin E."/>
            <person name="Murat C."/>
            <person name="Sun H."/>
            <person name="Tunlid A."/>
            <person name="Henrissat B."/>
            <person name="Grigoriev I.V."/>
            <person name="Hibbett D.S."/>
            <person name="Martin F."/>
            <person name="Nordberg H.P."/>
            <person name="Cantor M.N."/>
            <person name="Hua S.X."/>
        </authorList>
    </citation>
    <scope>NUCLEOTIDE SEQUENCE [LARGE SCALE GENOMIC DNA]</scope>
    <source>
        <strain evidence="3">h7</strain>
    </source>
</reference>
<evidence type="ECO:0000313" key="2">
    <source>
        <dbReference type="EMBL" id="KIM47438.1"/>
    </source>
</evidence>
<sequence length="94" mass="10557">MFQSAKSTSSTFGLPFTCSILFIPSHQFVLYLVASCLDILILCTYFQACILPPRFSRAPSPFSGYPLSLLLCPFFDTFFIYDSHPTLTGEIPKM</sequence>
<proteinExistence type="predicted"/>
<keyword evidence="1" id="KW-0812">Transmembrane</keyword>
<dbReference type="HOGENOM" id="CLU_2386406_0_0_1"/>
<protein>
    <submittedName>
        <fullName evidence="2">Uncharacterized protein</fullName>
    </submittedName>
</protein>
<dbReference type="AlphaFoldDB" id="A0A0C2YC33"/>
<feature type="transmembrane region" description="Helical" evidence="1">
    <location>
        <begin position="28"/>
        <end position="50"/>
    </location>
</feature>
<accession>A0A0C2YC33</accession>
<reference evidence="3" key="2">
    <citation type="submission" date="2015-01" db="EMBL/GenBank/DDBJ databases">
        <title>Evolutionary Origins and Diversification of the Mycorrhizal Mutualists.</title>
        <authorList>
            <consortium name="DOE Joint Genome Institute"/>
            <consortium name="Mycorrhizal Genomics Consortium"/>
            <person name="Kohler A."/>
            <person name="Kuo A."/>
            <person name="Nagy L.G."/>
            <person name="Floudas D."/>
            <person name="Copeland A."/>
            <person name="Barry K.W."/>
            <person name="Cichocki N."/>
            <person name="Veneault-Fourrey C."/>
            <person name="LaButti K."/>
            <person name="Lindquist E.A."/>
            <person name="Lipzen A."/>
            <person name="Lundell T."/>
            <person name="Morin E."/>
            <person name="Murat C."/>
            <person name="Riley R."/>
            <person name="Ohm R."/>
            <person name="Sun H."/>
            <person name="Tunlid A."/>
            <person name="Henrissat B."/>
            <person name="Grigoriev I.V."/>
            <person name="Hibbett D.S."/>
            <person name="Martin F."/>
        </authorList>
    </citation>
    <scope>NUCLEOTIDE SEQUENCE [LARGE SCALE GENOMIC DNA]</scope>
    <source>
        <strain evidence="3">h7</strain>
    </source>
</reference>
<evidence type="ECO:0000256" key="1">
    <source>
        <dbReference type="SAM" id="Phobius"/>
    </source>
</evidence>
<keyword evidence="3" id="KW-1185">Reference proteome</keyword>
<organism evidence="2 3">
    <name type="scientific">Hebeloma cylindrosporum</name>
    <dbReference type="NCBI Taxonomy" id="76867"/>
    <lineage>
        <taxon>Eukaryota</taxon>
        <taxon>Fungi</taxon>
        <taxon>Dikarya</taxon>
        <taxon>Basidiomycota</taxon>
        <taxon>Agaricomycotina</taxon>
        <taxon>Agaricomycetes</taxon>
        <taxon>Agaricomycetidae</taxon>
        <taxon>Agaricales</taxon>
        <taxon>Agaricineae</taxon>
        <taxon>Hymenogastraceae</taxon>
        <taxon>Hebeloma</taxon>
    </lineage>
</organism>
<keyword evidence="1" id="KW-0472">Membrane</keyword>